<evidence type="ECO:0000313" key="2">
    <source>
        <dbReference type="EMBL" id="MBW61499.1"/>
    </source>
</evidence>
<sequence>MCGVSPPPSSSSSSSLLLMLVAGSTDGHILRAQLGGERPPCEWLVVINFCTSILLSLRTRARGCCNHGGSKVVVRCLQSTHLCSTSMQCKCMATIRGPTESVGSYSK</sequence>
<feature type="chain" id="PRO_5014960571" evidence="1">
    <location>
        <begin position="28"/>
        <end position="107"/>
    </location>
</feature>
<reference evidence="2" key="1">
    <citation type="submission" date="2018-01" db="EMBL/GenBank/DDBJ databases">
        <title>An insight into the sialome of Amazonian anophelines.</title>
        <authorList>
            <person name="Ribeiro J.M."/>
            <person name="Scarpassa V."/>
            <person name="Calvo E."/>
        </authorList>
    </citation>
    <scope>NUCLEOTIDE SEQUENCE</scope>
    <source>
        <tissue evidence="2">Salivary glands</tissue>
    </source>
</reference>
<keyword evidence="1" id="KW-0732">Signal</keyword>
<protein>
    <submittedName>
        <fullName evidence="2">Putative secreted protein</fullName>
    </submittedName>
</protein>
<feature type="signal peptide" evidence="1">
    <location>
        <begin position="1"/>
        <end position="27"/>
    </location>
</feature>
<proteinExistence type="predicted"/>
<dbReference type="EMBL" id="GGFJ01012358">
    <property type="protein sequence ID" value="MBW61499.1"/>
    <property type="molecule type" value="Transcribed_RNA"/>
</dbReference>
<name>A0A2M4C8C2_9DIPT</name>
<accession>A0A2M4C8C2</accession>
<dbReference type="AlphaFoldDB" id="A0A2M4C8C2"/>
<organism evidence="2">
    <name type="scientific">Anopheles marajoara</name>
    <dbReference type="NCBI Taxonomy" id="58244"/>
    <lineage>
        <taxon>Eukaryota</taxon>
        <taxon>Metazoa</taxon>
        <taxon>Ecdysozoa</taxon>
        <taxon>Arthropoda</taxon>
        <taxon>Hexapoda</taxon>
        <taxon>Insecta</taxon>
        <taxon>Pterygota</taxon>
        <taxon>Neoptera</taxon>
        <taxon>Endopterygota</taxon>
        <taxon>Diptera</taxon>
        <taxon>Nematocera</taxon>
        <taxon>Culicoidea</taxon>
        <taxon>Culicidae</taxon>
        <taxon>Anophelinae</taxon>
        <taxon>Anopheles</taxon>
    </lineage>
</organism>
<evidence type="ECO:0000256" key="1">
    <source>
        <dbReference type="SAM" id="SignalP"/>
    </source>
</evidence>